<feature type="domain" description="Cyclin-like" evidence="2">
    <location>
        <begin position="103"/>
        <end position="184"/>
    </location>
</feature>
<feature type="transmembrane region" description="Helical" evidence="1">
    <location>
        <begin position="47"/>
        <end position="67"/>
    </location>
</feature>
<proteinExistence type="predicted"/>
<gene>
    <name evidence="3" type="ORF">Scep_007412</name>
</gene>
<name>A0AAP0KB39_9MAGN</name>
<keyword evidence="1" id="KW-1133">Transmembrane helix</keyword>
<feature type="transmembrane region" description="Helical" evidence="1">
    <location>
        <begin position="17"/>
        <end position="35"/>
    </location>
</feature>
<dbReference type="Gene3D" id="1.10.472.10">
    <property type="entry name" value="Cyclin-like"/>
    <property type="match status" value="1"/>
</dbReference>
<comment type="caution">
    <text evidence="3">The sequence shown here is derived from an EMBL/GenBank/DDBJ whole genome shotgun (WGS) entry which is preliminary data.</text>
</comment>
<dbReference type="InterPro" id="IPR013150">
    <property type="entry name" value="TFIIB_cyclin"/>
</dbReference>
<dbReference type="InterPro" id="IPR036915">
    <property type="entry name" value="Cyclin-like_sf"/>
</dbReference>
<dbReference type="InterPro" id="IPR013763">
    <property type="entry name" value="Cyclin-like_dom"/>
</dbReference>
<dbReference type="SMART" id="SM00385">
    <property type="entry name" value="CYCLIN"/>
    <property type="match status" value="1"/>
</dbReference>
<dbReference type="GO" id="GO:0017025">
    <property type="term" value="F:TBP-class protein binding"/>
    <property type="evidence" value="ECO:0007669"/>
    <property type="project" value="InterPro"/>
</dbReference>
<keyword evidence="4" id="KW-1185">Reference proteome</keyword>
<dbReference type="AlphaFoldDB" id="A0AAP0KB39"/>
<reference evidence="3 4" key="1">
    <citation type="submission" date="2024-01" db="EMBL/GenBank/DDBJ databases">
        <title>Genome assemblies of Stephania.</title>
        <authorList>
            <person name="Yang L."/>
        </authorList>
    </citation>
    <scope>NUCLEOTIDE SEQUENCE [LARGE SCALE GENOMIC DNA]</scope>
    <source>
        <strain evidence="3">JXDWG</strain>
        <tissue evidence="3">Leaf</tissue>
    </source>
</reference>
<organism evidence="3 4">
    <name type="scientific">Stephania cephalantha</name>
    <dbReference type="NCBI Taxonomy" id="152367"/>
    <lineage>
        <taxon>Eukaryota</taxon>
        <taxon>Viridiplantae</taxon>
        <taxon>Streptophyta</taxon>
        <taxon>Embryophyta</taxon>
        <taxon>Tracheophyta</taxon>
        <taxon>Spermatophyta</taxon>
        <taxon>Magnoliopsida</taxon>
        <taxon>Ranunculales</taxon>
        <taxon>Menispermaceae</taxon>
        <taxon>Menispermoideae</taxon>
        <taxon>Cissampelideae</taxon>
        <taxon>Stephania</taxon>
    </lineage>
</organism>
<dbReference type="Proteomes" id="UP001419268">
    <property type="component" value="Unassembled WGS sequence"/>
</dbReference>
<dbReference type="SUPFAM" id="SSF47954">
    <property type="entry name" value="Cyclin-like"/>
    <property type="match status" value="1"/>
</dbReference>
<protein>
    <recommendedName>
        <fullName evidence="2">Cyclin-like domain-containing protein</fullName>
    </recommendedName>
</protein>
<evidence type="ECO:0000259" key="2">
    <source>
        <dbReference type="SMART" id="SM00385"/>
    </source>
</evidence>
<evidence type="ECO:0000313" key="4">
    <source>
        <dbReference type="Proteomes" id="UP001419268"/>
    </source>
</evidence>
<keyword evidence="1" id="KW-0472">Membrane</keyword>
<dbReference type="PANTHER" id="PTHR10026">
    <property type="entry name" value="CYCLIN"/>
    <property type="match status" value="1"/>
</dbReference>
<dbReference type="EMBL" id="JBBNAG010000003">
    <property type="protein sequence ID" value="KAK9148655.1"/>
    <property type="molecule type" value="Genomic_DNA"/>
</dbReference>
<dbReference type="Pfam" id="PF00382">
    <property type="entry name" value="TFIIB"/>
    <property type="match status" value="1"/>
</dbReference>
<evidence type="ECO:0000313" key="3">
    <source>
        <dbReference type="EMBL" id="KAK9148655.1"/>
    </source>
</evidence>
<keyword evidence="1" id="KW-0812">Transmembrane</keyword>
<dbReference type="GO" id="GO:0006357">
    <property type="term" value="P:regulation of transcription by RNA polymerase II"/>
    <property type="evidence" value="ECO:0007669"/>
    <property type="project" value="InterPro"/>
</dbReference>
<dbReference type="GO" id="GO:0016538">
    <property type="term" value="F:cyclin-dependent protein serine/threonine kinase regulator activity"/>
    <property type="evidence" value="ECO:0007669"/>
    <property type="project" value="InterPro"/>
</dbReference>
<sequence>MTTSLDIGPIHVESCCLRIYIIFWMIMMSLWRNLCRLRDHRHGKSDLIFYLFLMVCAAVAFGIGVAYKEGVDNASLFLLAGKHSSPKPLNIEEEQHMWVFYEQKIQEVCEAFGFPHKIQATAIIYFKRFYLQWFVMEHHPKNIMLTCVYASSKVEENHVSAKELVQSFVDDMKDLQETAKSEVDKVMLTDAPLLFPLDR</sequence>
<evidence type="ECO:0000256" key="1">
    <source>
        <dbReference type="SAM" id="Phobius"/>
    </source>
</evidence>
<accession>A0AAP0KB39</accession>
<dbReference type="InterPro" id="IPR043198">
    <property type="entry name" value="Cyclin/Ssn8"/>
</dbReference>